<evidence type="ECO:0000313" key="2">
    <source>
        <dbReference type="Proteomes" id="UP000501558"/>
    </source>
</evidence>
<dbReference type="AlphaFoldDB" id="A0AAE6YK97"/>
<gene>
    <name evidence="1" type="ORF">GU334_02550</name>
</gene>
<organism evidence="1 2">
    <name type="scientific">Pseudolactococcus raffinolactis</name>
    <dbReference type="NCBI Taxonomy" id="1366"/>
    <lineage>
        <taxon>Bacteria</taxon>
        <taxon>Bacillati</taxon>
        <taxon>Bacillota</taxon>
        <taxon>Bacilli</taxon>
        <taxon>Lactobacillales</taxon>
        <taxon>Streptococcaceae</taxon>
        <taxon>Pseudolactococcus</taxon>
    </lineage>
</organism>
<evidence type="ECO:0000313" key="1">
    <source>
        <dbReference type="EMBL" id="QIW57867.1"/>
    </source>
</evidence>
<dbReference type="EMBL" id="CP047628">
    <property type="protein sequence ID" value="QIW57867.1"/>
    <property type="molecule type" value="Genomic_DNA"/>
</dbReference>
<dbReference type="Proteomes" id="UP000501558">
    <property type="component" value="Chromosome"/>
</dbReference>
<dbReference type="Gene3D" id="3.30.110.190">
    <property type="match status" value="1"/>
</dbReference>
<reference evidence="1 2" key="1">
    <citation type="submission" date="2019-12" db="EMBL/GenBank/DDBJ databases">
        <title>Whole genome sequences of Lactococcus raffinolactis strains isolated from sewage.</title>
        <authorList>
            <person name="Ybazeta G."/>
            <person name="Ross M."/>
            <person name="Brabant-Kirwan D."/>
            <person name="Saleh M."/>
            <person name="Dillon J.A."/>
            <person name="Splinter K."/>
            <person name="Nokhbeh R."/>
        </authorList>
    </citation>
    <scope>NUCLEOTIDE SEQUENCE [LARGE SCALE GENOMIC DNA]</scope>
    <source>
        <strain evidence="1 2">Lr_19_14</strain>
    </source>
</reference>
<dbReference type="RefSeq" id="WP_167841083.1">
    <property type="nucleotide sequence ID" value="NZ_CP047628.1"/>
</dbReference>
<dbReference type="InterPro" id="IPR025506">
    <property type="entry name" value="Abi_alpha"/>
</dbReference>
<dbReference type="Pfam" id="PF14337">
    <property type="entry name" value="Abi_alpha"/>
    <property type="match status" value="1"/>
</dbReference>
<name>A0AAE6YK97_9LACT</name>
<protein>
    <submittedName>
        <fullName evidence="1">DUF4393 domain-containing protein</fullName>
    </submittedName>
</protein>
<proteinExistence type="predicted"/>
<keyword evidence="2" id="KW-1185">Reference proteome</keyword>
<accession>A0AAE6YK97</accession>
<sequence length="262" mass="29504">MDFIPIQQMLTGAIGGAITSGLLKGPINSVENYWNIFAGHFSEEKLLMIRAKQEQNLMIYKENLAKNISKIEPDNFKNPELNIIGPALEASKYYIENEDMRNMFAKLLASSMDSSKDDVIHNSFVEIIKQLSPEDAKNLLFLSASQFSPIVQIKAKFSNKAGESILEDNYLLTDRGHSPQTKISIDNLERLGLIKVSYANSLVQYNIYQNYIDTILRIKIDQVKESNHAQTDESLLLDEPYILKGIVGLTSFGKSFNSVCID</sequence>